<dbReference type="Proteomes" id="UP000238956">
    <property type="component" value="Chromosome"/>
</dbReference>
<dbReference type="AlphaFoldDB" id="A0A2L0D3F4"/>
<dbReference type="EMBL" id="CP025536">
    <property type="protein sequence ID" value="AUW96345.1"/>
    <property type="molecule type" value="Genomic_DNA"/>
</dbReference>
<reference evidence="2 3" key="1">
    <citation type="submission" date="2017-12" db="EMBL/GenBank/DDBJ databases">
        <authorList>
            <person name="Hurst M.R.H."/>
        </authorList>
    </citation>
    <scope>NUCLEOTIDE SEQUENCE [LARGE SCALE GENOMIC DNA]</scope>
    <source>
        <strain evidence="2 3">TH11417</strain>
    </source>
</reference>
<dbReference type="GeneID" id="98393081"/>
<protein>
    <submittedName>
        <fullName evidence="2">Uncharacterized protein</fullName>
    </submittedName>
</protein>
<reference evidence="2 3" key="2">
    <citation type="submission" date="2018-02" db="EMBL/GenBank/DDBJ databases">
        <title>Whole genome sequencing analysis of Streptococcus pluranimalium isolated from cattle infected mastitis in China.</title>
        <authorList>
            <person name="Zhang J.-R."/>
            <person name="Hu G.-Z."/>
        </authorList>
    </citation>
    <scope>NUCLEOTIDE SEQUENCE [LARGE SCALE GENOMIC DNA]</scope>
    <source>
        <strain evidence="2 3">TH11417</strain>
    </source>
</reference>
<dbReference type="KEGG" id="splr:C0J00_04050"/>
<dbReference type="RefSeq" id="WP_104967676.1">
    <property type="nucleotide sequence ID" value="NZ_CP025536.1"/>
</dbReference>
<accession>A0A2L0D3F4</accession>
<evidence type="ECO:0000313" key="2">
    <source>
        <dbReference type="EMBL" id="AUW96345.1"/>
    </source>
</evidence>
<feature type="compositionally biased region" description="Basic and acidic residues" evidence="1">
    <location>
        <begin position="112"/>
        <end position="123"/>
    </location>
</feature>
<feature type="region of interest" description="Disordered" evidence="1">
    <location>
        <begin position="112"/>
        <end position="131"/>
    </location>
</feature>
<keyword evidence="3" id="KW-1185">Reference proteome</keyword>
<dbReference type="OrthoDB" id="9879317at2"/>
<proteinExistence type="predicted"/>
<organism evidence="2 3">
    <name type="scientific">Streptococcus pluranimalium</name>
    <dbReference type="NCBI Taxonomy" id="82348"/>
    <lineage>
        <taxon>Bacteria</taxon>
        <taxon>Bacillati</taxon>
        <taxon>Bacillota</taxon>
        <taxon>Bacilli</taxon>
        <taxon>Lactobacillales</taxon>
        <taxon>Streptococcaceae</taxon>
        <taxon>Streptococcus</taxon>
    </lineage>
</organism>
<gene>
    <name evidence="2" type="ORF">C0J00_04050</name>
</gene>
<name>A0A2L0D3F4_9STRE</name>
<evidence type="ECO:0000256" key="1">
    <source>
        <dbReference type="SAM" id="MobiDB-lite"/>
    </source>
</evidence>
<sequence>MDTKALDTIQKGLKANALAQETLAQKAYTFRQLQEDLDNHLAYQQVLFHRISELPLSAQDRLDMEALEQSFRQVGSLYQNDYDAYQLSLSRDRERLLNEEAALIKERQLVMQDDRKEKGEADNGKNGTRRF</sequence>
<evidence type="ECO:0000313" key="3">
    <source>
        <dbReference type="Proteomes" id="UP000238956"/>
    </source>
</evidence>